<evidence type="ECO:0008006" key="5">
    <source>
        <dbReference type="Google" id="ProtNLM"/>
    </source>
</evidence>
<protein>
    <recommendedName>
        <fullName evidence="5">DUF3558 domain-containing protein</fullName>
    </recommendedName>
</protein>
<accession>A0ABT4UAI0</accession>
<proteinExistence type="predicted"/>
<dbReference type="RefSeq" id="WP_270689195.1">
    <property type="nucleotide sequence ID" value="NZ_JAQFWQ010000098.1"/>
</dbReference>
<gene>
    <name evidence="3" type="ORF">O4J56_25250</name>
</gene>
<organism evidence="3 4">
    <name type="scientific">Nocardiopsis endophytica</name>
    <dbReference type="NCBI Taxonomy" id="3018445"/>
    <lineage>
        <taxon>Bacteria</taxon>
        <taxon>Bacillati</taxon>
        <taxon>Actinomycetota</taxon>
        <taxon>Actinomycetes</taxon>
        <taxon>Streptosporangiales</taxon>
        <taxon>Nocardiopsidaceae</taxon>
        <taxon>Nocardiopsis</taxon>
    </lineage>
</organism>
<sequence>MTTEPASPVRFTAFTSAAAAALLALSACGGGADSEGGAGADGAEEGREQAAAEPSPEPSPTEAGPDLLEMPEDCEEIGFADAVTARADWATGRESGGVLDGHLSCQIFGEGRDDLEIPLPRVASLKVGEEPSAVDEEGGDPSGEAQGDGFYDTEVTERFGGVADHTDSELQEKLEYHLPGVRFSLSILGDTIGREEAEAVLDEIVENAAEAQGLEG</sequence>
<name>A0ABT4UAI0_9ACTN</name>
<keyword evidence="2" id="KW-0732">Signal</keyword>
<comment type="caution">
    <text evidence="3">The sequence shown here is derived from an EMBL/GenBank/DDBJ whole genome shotgun (WGS) entry which is preliminary data.</text>
</comment>
<feature type="region of interest" description="Disordered" evidence="1">
    <location>
        <begin position="128"/>
        <end position="153"/>
    </location>
</feature>
<dbReference type="Proteomes" id="UP001527866">
    <property type="component" value="Unassembled WGS sequence"/>
</dbReference>
<evidence type="ECO:0000313" key="3">
    <source>
        <dbReference type="EMBL" id="MDA2813977.1"/>
    </source>
</evidence>
<evidence type="ECO:0000256" key="1">
    <source>
        <dbReference type="SAM" id="MobiDB-lite"/>
    </source>
</evidence>
<feature type="chain" id="PRO_5046625925" description="DUF3558 domain-containing protein" evidence="2">
    <location>
        <begin position="33"/>
        <end position="216"/>
    </location>
</feature>
<feature type="region of interest" description="Disordered" evidence="1">
    <location>
        <begin position="30"/>
        <end position="68"/>
    </location>
</feature>
<evidence type="ECO:0000256" key="2">
    <source>
        <dbReference type="SAM" id="SignalP"/>
    </source>
</evidence>
<reference evidence="3 4" key="1">
    <citation type="submission" date="2023-01" db="EMBL/GenBank/DDBJ databases">
        <title>Draft genome sequence of Nocardiopsis sp. RSe5-2 isolated from halophytes.</title>
        <authorList>
            <person name="Duangmal K."/>
            <person name="Chantavorakit T."/>
        </authorList>
    </citation>
    <scope>NUCLEOTIDE SEQUENCE [LARGE SCALE GENOMIC DNA]</scope>
    <source>
        <strain evidence="3 4">RSe5-2</strain>
    </source>
</reference>
<feature type="signal peptide" evidence="2">
    <location>
        <begin position="1"/>
        <end position="32"/>
    </location>
</feature>
<dbReference type="EMBL" id="JAQFWQ010000098">
    <property type="protein sequence ID" value="MDA2813977.1"/>
    <property type="molecule type" value="Genomic_DNA"/>
</dbReference>
<evidence type="ECO:0000313" key="4">
    <source>
        <dbReference type="Proteomes" id="UP001527866"/>
    </source>
</evidence>
<feature type="compositionally biased region" description="Gly residues" evidence="1">
    <location>
        <begin position="30"/>
        <end position="40"/>
    </location>
</feature>
<keyword evidence="4" id="KW-1185">Reference proteome</keyword>